<evidence type="ECO:0000256" key="7">
    <source>
        <dbReference type="ARBA" id="ARBA00023601"/>
    </source>
</evidence>
<dbReference type="SFLD" id="SFLDG01384">
    <property type="entry name" value="thioether_bond_formation_requi"/>
    <property type="match status" value="1"/>
</dbReference>
<protein>
    <submittedName>
        <fullName evidence="9">Anaerobic sulfatase maturase</fullName>
    </submittedName>
</protein>
<keyword evidence="2" id="KW-0004">4Fe-4S</keyword>
<dbReference type="InterPro" id="IPR007197">
    <property type="entry name" value="rSAM"/>
</dbReference>
<comment type="caution">
    <text evidence="9">The sequence shown here is derived from an EMBL/GenBank/DDBJ whole genome shotgun (WGS) entry which is preliminary data.</text>
</comment>
<evidence type="ECO:0000256" key="1">
    <source>
        <dbReference type="ARBA" id="ARBA00001966"/>
    </source>
</evidence>
<dbReference type="Pfam" id="PF04055">
    <property type="entry name" value="Radical_SAM"/>
    <property type="match status" value="1"/>
</dbReference>
<evidence type="ECO:0000256" key="4">
    <source>
        <dbReference type="ARBA" id="ARBA00022723"/>
    </source>
</evidence>
<reference evidence="9 10" key="1">
    <citation type="journal article" date="2019" name="ISME J.">
        <title>Genome analyses of uncultured TG2/ZB3 bacteria in 'Margulisbacteria' specifically attached to ectosymbiotic spirochetes of protists in the termite gut.</title>
        <authorList>
            <person name="Utami Y.D."/>
            <person name="Kuwahara H."/>
            <person name="Igai K."/>
            <person name="Murakami T."/>
            <person name="Sugaya K."/>
            <person name="Morikawa T."/>
            <person name="Nagura Y."/>
            <person name="Yuki M."/>
            <person name="Deevong P."/>
            <person name="Inoue T."/>
            <person name="Kihara K."/>
            <person name="Lo N."/>
            <person name="Yamada A."/>
            <person name="Ohkuma M."/>
            <person name="Hongoh Y."/>
        </authorList>
    </citation>
    <scope>NUCLEOTIDE SEQUENCE [LARGE SCALE GENOMIC DNA]</scope>
    <source>
        <strain evidence="9">NkOx7-01</strain>
    </source>
</reference>
<dbReference type="SFLD" id="SFLDG01386">
    <property type="entry name" value="main_SPASM_domain-containing"/>
    <property type="match status" value="1"/>
</dbReference>
<keyword evidence="4" id="KW-0479">Metal-binding</keyword>
<name>A0A388TA39_TERA1</name>
<dbReference type="SFLD" id="SFLDS00029">
    <property type="entry name" value="Radical_SAM"/>
    <property type="match status" value="1"/>
</dbReference>
<dbReference type="InterPro" id="IPR023867">
    <property type="entry name" value="Sulphatase_maturase_rSAM"/>
</dbReference>
<dbReference type="InterPro" id="IPR013785">
    <property type="entry name" value="Aldolase_TIM"/>
</dbReference>
<keyword evidence="3" id="KW-0949">S-adenosyl-L-methionine</keyword>
<evidence type="ECO:0000256" key="3">
    <source>
        <dbReference type="ARBA" id="ARBA00022691"/>
    </source>
</evidence>
<dbReference type="InterPro" id="IPR000385">
    <property type="entry name" value="MoaA_NifB_PqqE_Fe-S-bd_CS"/>
</dbReference>
<dbReference type="PROSITE" id="PS01305">
    <property type="entry name" value="MOAA_NIFB_PQQE"/>
    <property type="match status" value="1"/>
</dbReference>
<dbReference type="PANTHER" id="PTHR43273">
    <property type="entry name" value="ANAEROBIC SULFATASE-MATURATING ENZYME HOMOLOG ASLB-RELATED"/>
    <property type="match status" value="1"/>
</dbReference>
<gene>
    <name evidence="9" type="ORF">NO1_0676</name>
</gene>
<sequence length="459" mass="52972">MLENLQHLILTVTRDCNLNCQYCFEQDKQLYAQEKMSLAVFKRFMEKLLIDRKKYRQTNPVEICFHGGEPTLGGIPLLQTFIDEAQQQLGADKVIWAMQTNGTLLNEEWQHFAKKNKVKISVSLDGYNYGQNRLRFKKNAFKNYFRRMLAVKPVGALALLTKNNLSNMVFHIWFMYFKFKIGVRVNPAEFVDGPAVNPQEISGQQLARKFYLPLLRWSALFPCLAEHLLRGFLQSFFLETIYTKMTQNNETDLACRLCSAKFCSAGNGIINLLPNGALWACQRSQGLEDYRMGSVFESAIDPFGLKHFNKLYALALPQARTIRELRCDVCFAADICNYGCKAFGLLKTQGRATIRKELVCEAAQIVREYFSRNIYDMLFVYARLSDFSIRAARSRVKIYLPQKLNYDAVRYELKNINDHNISIAQDKEDNVYIAFSRKNLSLGNRLILSAQNFIQKGKK</sequence>
<comment type="cofactor">
    <cofactor evidence="1">
        <name>[4Fe-4S] cluster</name>
        <dbReference type="ChEBI" id="CHEBI:49883"/>
    </cofactor>
</comment>
<dbReference type="PROSITE" id="PS51918">
    <property type="entry name" value="RADICAL_SAM"/>
    <property type="match status" value="1"/>
</dbReference>
<evidence type="ECO:0000313" key="9">
    <source>
        <dbReference type="EMBL" id="GBR73264.1"/>
    </source>
</evidence>
<dbReference type="Proteomes" id="UP000269352">
    <property type="component" value="Unassembled WGS sequence"/>
</dbReference>
<evidence type="ECO:0000256" key="2">
    <source>
        <dbReference type="ARBA" id="ARBA00022485"/>
    </source>
</evidence>
<feature type="domain" description="Radical SAM core" evidence="8">
    <location>
        <begin position="2"/>
        <end position="222"/>
    </location>
</feature>
<dbReference type="EMBL" id="BGZN01000008">
    <property type="protein sequence ID" value="GBR73264.1"/>
    <property type="molecule type" value="Genomic_DNA"/>
</dbReference>
<keyword evidence="5" id="KW-0408">Iron</keyword>
<dbReference type="GO" id="GO:0016491">
    <property type="term" value="F:oxidoreductase activity"/>
    <property type="evidence" value="ECO:0007669"/>
    <property type="project" value="InterPro"/>
</dbReference>
<evidence type="ECO:0000256" key="6">
    <source>
        <dbReference type="ARBA" id="ARBA00023014"/>
    </source>
</evidence>
<dbReference type="AlphaFoldDB" id="A0A388TA39"/>
<dbReference type="SUPFAM" id="SSF102114">
    <property type="entry name" value="Radical SAM enzymes"/>
    <property type="match status" value="1"/>
</dbReference>
<proteinExistence type="inferred from homology"/>
<dbReference type="GO" id="GO:0051539">
    <property type="term" value="F:4 iron, 4 sulfur cluster binding"/>
    <property type="evidence" value="ECO:0007669"/>
    <property type="project" value="UniProtKB-KW"/>
</dbReference>
<evidence type="ECO:0000259" key="8">
    <source>
        <dbReference type="PROSITE" id="PS51918"/>
    </source>
</evidence>
<dbReference type="CDD" id="cd01335">
    <property type="entry name" value="Radical_SAM"/>
    <property type="match status" value="1"/>
</dbReference>
<keyword evidence="10" id="KW-1185">Reference proteome</keyword>
<dbReference type="NCBIfam" id="TIGR04085">
    <property type="entry name" value="rSAM_more_4Fe4S"/>
    <property type="match status" value="1"/>
</dbReference>
<dbReference type="Gene3D" id="3.20.20.70">
    <property type="entry name" value="Aldolase class I"/>
    <property type="match status" value="1"/>
</dbReference>
<dbReference type="PANTHER" id="PTHR43273:SF3">
    <property type="entry name" value="ANAEROBIC SULFATASE-MATURATING ENZYME HOMOLOG ASLB-RELATED"/>
    <property type="match status" value="1"/>
</dbReference>
<dbReference type="InterPro" id="IPR023885">
    <property type="entry name" value="4Fe4S-binding_SPASM_dom"/>
</dbReference>
<organism evidence="9 10">
    <name type="scientific">Termititenax aidoneus</name>
    <dbReference type="NCBI Taxonomy" id="2218524"/>
    <lineage>
        <taxon>Bacteria</taxon>
        <taxon>Bacillati</taxon>
        <taxon>Candidatus Margulisiibacteriota</taxon>
        <taxon>Candidatus Termititenacia</taxon>
        <taxon>Candidatus Termititenacales</taxon>
        <taxon>Candidatus Termititenacaceae</taxon>
        <taxon>Candidatus Termititenax</taxon>
    </lineage>
</organism>
<dbReference type="InterPro" id="IPR058240">
    <property type="entry name" value="rSAM_sf"/>
</dbReference>
<comment type="similarity">
    <text evidence="7">Belongs to the radical SAM superfamily. Anaerobic sulfatase-maturating enzyme family.</text>
</comment>
<accession>A0A388TA39</accession>
<evidence type="ECO:0000313" key="10">
    <source>
        <dbReference type="Proteomes" id="UP000269352"/>
    </source>
</evidence>
<dbReference type="GO" id="GO:0046872">
    <property type="term" value="F:metal ion binding"/>
    <property type="evidence" value="ECO:0007669"/>
    <property type="project" value="UniProtKB-KW"/>
</dbReference>
<evidence type="ECO:0000256" key="5">
    <source>
        <dbReference type="ARBA" id="ARBA00023004"/>
    </source>
</evidence>
<dbReference type="SFLD" id="SFLDG01067">
    <property type="entry name" value="SPASM/twitch_domain_containing"/>
    <property type="match status" value="1"/>
</dbReference>
<keyword evidence="6" id="KW-0411">Iron-sulfur</keyword>